<evidence type="ECO:0000256" key="1">
    <source>
        <dbReference type="SAM" id="Phobius"/>
    </source>
</evidence>
<accession>A0A7J4IYI7</accession>
<keyword evidence="1" id="KW-0812">Transmembrane</keyword>
<feature type="transmembrane region" description="Helical" evidence="1">
    <location>
        <begin position="61"/>
        <end position="86"/>
    </location>
</feature>
<feature type="transmembrane region" description="Helical" evidence="1">
    <location>
        <begin position="136"/>
        <end position="157"/>
    </location>
</feature>
<organism evidence="2 3">
    <name type="scientific">Candidatus Iainarchaeum sp</name>
    <dbReference type="NCBI Taxonomy" id="3101447"/>
    <lineage>
        <taxon>Archaea</taxon>
        <taxon>Candidatus Iainarchaeota</taxon>
        <taxon>Candidatus Iainarchaeia</taxon>
        <taxon>Candidatus Iainarchaeales</taxon>
        <taxon>Candidatus Iainarchaeaceae</taxon>
        <taxon>Candidatus Iainarchaeum</taxon>
    </lineage>
</organism>
<sequence>MLLTNQHQLRGYLFWAVIFGLIALAAFLVFPFMIAVISAYLLAYMAKPLFFKLSLRMHPNLAALICVLVAILLVIVPVSTITIGVVNQAGDFASKQNITHYIGLIANHPFLRGFNLSPATLQTQLNQFITDTTGSLLASMPDLALGLIVTLIGMYYIL</sequence>
<gene>
    <name evidence="2" type="ORF">HA254_01525</name>
</gene>
<keyword evidence="1" id="KW-0472">Membrane</keyword>
<protein>
    <recommendedName>
        <fullName evidence="4">AI-2E family transporter</fullName>
    </recommendedName>
</protein>
<feature type="transmembrane region" description="Helical" evidence="1">
    <location>
        <begin position="12"/>
        <end position="41"/>
    </location>
</feature>
<evidence type="ECO:0008006" key="4">
    <source>
        <dbReference type="Google" id="ProtNLM"/>
    </source>
</evidence>
<evidence type="ECO:0000313" key="2">
    <source>
        <dbReference type="EMBL" id="HIH09329.1"/>
    </source>
</evidence>
<dbReference type="EMBL" id="DUGC01000030">
    <property type="protein sequence ID" value="HIH09329.1"/>
    <property type="molecule type" value="Genomic_DNA"/>
</dbReference>
<dbReference type="AlphaFoldDB" id="A0A7J4IYI7"/>
<comment type="caution">
    <text evidence="2">The sequence shown here is derived from an EMBL/GenBank/DDBJ whole genome shotgun (WGS) entry which is preliminary data.</text>
</comment>
<evidence type="ECO:0000313" key="3">
    <source>
        <dbReference type="Proteomes" id="UP000565078"/>
    </source>
</evidence>
<reference evidence="3" key="1">
    <citation type="journal article" date="2020" name="bioRxiv">
        <title>A rank-normalized archaeal taxonomy based on genome phylogeny resolves widespread incomplete and uneven classifications.</title>
        <authorList>
            <person name="Rinke C."/>
            <person name="Chuvochina M."/>
            <person name="Mussig A.J."/>
            <person name="Chaumeil P.-A."/>
            <person name="Waite D.W."/>
            <person name="Whitman W.B."/>
            <person name="Parks D.H."/>
            <person name="Hugenholtz P."/>
        </authorList>
    </citation>
    <scope>NUCLEOTIDE SEQUENCE [LARGE SCALE GENOMIC DNA]</scope>
</reference>
<proteinExistence type="predicted"/>
<dbReference type="Proteomes" id="UP000565078">
    <property type="component" value="Unassembled WGS sequence"/>
</dbReference>
<keyword evidence="1" id="KW-1133">Transmembrane helix</keyword>
<name>A0A7J4IYI7_9ARCH</name>